<dbReference type="InterPro" id="IPR029046">
    <property type="entry name" value="LolA/LolB/LppX"/>
</dbReference>
<dbReference type="SUPFAM" id="SSF89392">
    <property type="entry name" value="Prokaryotic lipoproteins and lipoprotein localization factors"/>
    <property type="match status" value="1"/>
</dbReference>
<sequence>MNRRRLLATGAAVALGGCLSDSGDGTPTGADLVRDAIETRRHMRSLEARRTVSVDAPDETVERVERIARRPPAKQRIDVLESTDPDVPVGSATVTNRATTWEYNPSTEVVDKQFHPNKVDTDKTRLVLENLLEEYRLGYEGTETVDGRETHVVETKPPVDDIGPKVELVVGDTTYVMPVNIIRDLEKLDISRTVWIDDEYRYPIKERNTMREDGETRHDLTVTYEDLSIDEGLEPGTFAYEPPNGVTVVTDGREPEGVFERRGAAEAHLPYELPEPDVPDAYALDRITVIDREDEYGGTTAMLWYNDPNVVARELYVAVREFQRFSPTSSTLEETEVDGTTAYRRDGRIQSIFWTCDDLSYEVSSLTDETPLLEIAASIGCP</sequence>
<evidence type="ECO:0000313" key="2">
    <source>
        <dbReference type="Proteomes" id="UP001596383"/>
    </source>
</evidence>
<accession>A0ABD5SK00</accession>
<comment type="caution">
    <text evidence="1">The sequence shown here is derived from an EMBL/GenBank/DDBJ whole genome shotgun (WGS) entry which is preliminary data.</text>
</comment>
<proteinExistence type="predicted"/>
<dbReference type="Proteomes" id="UP001596383">
    <property type="component" value="Unassembled WGS sequence"/>
</dbReference>
<dbReference type="Gene3D" id="2.50.20.10">
    <property type="entry name" value="Lipoprotein localisation LolA/LolB/LppX"/>
    <property type="match status" value="1"/>
</dbReference>
<dbReference type="AlphaFoldDB" id="A0ABD5SK00"/>
<gene>
    <name evidence="1" type="ORF">ACFQE6_10235</name>
</gene>
<dbReference type="PROSITE" id="PS51257">
    <property type="entry name" value="PROKAR_LIPOPROTEIN"/>
    <property type="match status" value="1"/>
</dbReference>
<dbReference type="InterPro" id="IPR052944">
    <property type="entry name" value="Sporulation_related"/>
</dbReference>
<keyword evidence="1" id="KW-0449">Lipoprotein</keyword>
<organism evidence="1 2">
    <name type="scientific">Natrinema soli</name>
    <dbReference type="NCBI Taxonomy" id="1930624"/>
    <lineage>
        <taxon>Archaea</taxon>
        <taxon>Methanobacteriati</taxon>
        <taxon>Methanobacteriota</taxon>
        <taxon>Stenosarchaea group</taxon>
        <taxon>Halobacteria</taxon>
        <taxon>Halobacteriales</taxon>
        <taxon>Natrialbaceae</taxon>
        <taxon>Natrinema</taxon>
    </lineage>
</organism>
<evidence type="ECO:0000313" key="1">
    <source>
        <dbReference type="EMBL" id="MFC6765354.1"/>
    </source>
</evidence>
<name>A0ABD5SK00_9EURY</name>
<keyword evidence="2" id="KW-1185">Reference proteome</keyword>
<dbReference type="EMBL" id="JBHSWV010000143">
    <property type="protein sequence ID" value="MFC6765354.1"/>
    <property type="molecule type" value="Genomic_DNA"/>
</dbReference>
<dbReference type="RefSeq" id="WP_273738380.1">
    <property type="nucleotide sequence ID" value="NZ_JAQIVI010000143.1"/>
</dbReference>
<protein>
    <submittedName>
        <fullName evidence="1">Outer membrane lipoprotein carrier protein LolA</fullName>
    </submittedName>
</protein>
<dbReference type="PANTHER" id="PTHR37507">
    <property type="entry name" value="SPORULATION PROTEIN YDCC"/>
    <property type="match status" value="1"/>
</dbReference>
<reference evidence="1 2" key="1">
    <citation type="journal article" date="2019" name="Int. J. Syst. Evol. Microbiol.">
        <title>The Global Catalogue of Microorganisms (GCM) 10K type strain sequencing project: providing services to taxonomists for standard genome sequencing and annotation.</title>
        <authorList>
            <consortium name="The Broad Institute Genomics Platform"/>
            <consortium name="The Broad Institute Genome Sequencing Center for Infectious Disease"/>
            <person name="Wu L."/>
            <person name="Ma J."/>
        </authorList>
    </citation>
    <scope>NUCLEOTIDE SEQUENCE [LARGE SCALE GENOMIC DNA]</scope>
    <source>
        <strain evidence="1 2">LMG 29247</strain>
    </source>
</reference>
<dbReference type="PANTHER" id="PTHR37507:SF2">
    <property type="entry name" value="SPORULATION PROTEIN YDCC"/>
    <property type="match status" value="1"/>
</dbReference>